<gene>
    <name evidence="9" type="ORF">C8046_15545</name>
</gene>
<feature type="transmembrane region" description="Helical" evidence="8">
    <location>
        <begin position="332"/>
        <end position="353"/>
    </location>
</feature>
<comment type="subcellular location">
    <subcellularLocation>
        <location evidence="1">Cell membrane</location>
        <topology evidence="1">Multi-pass membrane protein</topology>
    </subcellularLocation>
</comment>
<comment type="similarity">
    <text evidence="2">Belongs to the binding-protein-dependent transport system permease family. FecCD subfamily.</text>
</comment>
<keyword evidence="6 8" id="KW-1133">Transmembrane helix</keyword>
<feature type="transmembrane region" description="Helical" evidence="8">
    <location>
        <begin position="305"/>
        <end position="326"/>
    </location>
</feature>
<dbReference type="InterPro" id="IPR000522">
    <property type="entry name" value="ABC_transptr_permease_BtuC"/>
</dbReference>
<evidence type="ECO:0000256" key="4">
    <source>
        <dbReference type="ARBA" id="ARBA00022475"/>
    </source>
</evidence>
<sequence length="361" mass="35739">MTAGAADRVAPPRPAGDAVARSGAGFLRLGALALPWNGRGVLVGLGCVLACVVGVVLALSVGDLGVAPGEILGVLLGDGTRIQTWSVFSNRLPRALAALGVGALFGMSGAVFQSVTRNPLGSPDVIGLSAGAAAGAAVVSLMFTSIPVPVGALAGGLIAVTIVVAGSGSGLSAPHRMVVIGIGVAAMSVAVVQFVLARAQEQEALAIAGWIHGSLSARGWEHVRLVAIVVPVLGLLTLLLSRGLAVLEMGDETARGLGIAVTRTRLLAVVIGVVLAAIGVVVAGPIAFVALVAPQLGRRLTRASGPGIAVAGLVGAALLCVADVVAQHAFGSPVPVGIATAAVGGVYLVFLLMREWRRASA</sequence>
<dbReference type="GO" id="GO:0005886">
    <property type="term" value="C:plasma membrane"/>
    <property type="evidence" value="ECO:0007669"/>
    <property type="project" value="UniProtKB-SubCell"/>
</dbReference>
<accession>A0A2U1ZXY1</accession>
<feature type="transmembrane region" description="Helical" evidence="8">
    <location>
        <begin position="177"/>
        <end position="197"/>
    </location>
</feature>
<keyword evidence="5 8" id="KW-0812">Transmembrane</keyword>
<keyword evidence="4" id="KW-1003">Cell membrane</keyword>
<dbReference type="SUPFAM" id="SSF81345">
    <property type="entry name" value="ABC transporter involved in vitamin B12 uptake, BtuC"/>
    <property type="match status" value="1"/>
</dbReference>
<dbReference type="Pfam" id="PF01032">
    <property type="entry name" value="FecCD"/>
    <property type="match status" value="1"/>
</dbReference>
<protein>
    <submittedName>
        <fullName evidence="9">Ferrichrome ABC transporter permease</fullName>
    </submittedName>
</protein>
<dbReference type="AlphaFoldDB" id="A0A2U1ZXY1"/>
<keyword evidence="10" id="KW-1185">Reference proteome</keyword>
<evidence type="ECO:0000256" key="5">
    <source>
        <dbReference type="ARBA" id="ARBA00022692"/>
    </source>
</evidence>
<dbReference type="PANTHER" id="PTHR30472">
    <property type="entry name" value="FERRIC ENTEROBACTIN TRANSPORT SYSTEM PERMEASE PROTEIN"/>
    <property type="match status" value="1"/>
</dbReference>
<feature type="transmembrane region" description="Helical" evidence="8">
    <location>
        <begin position="95"/>
        <end position="113"/>
    </location>
</feature>
<dbReference type="OrthoDB" id="4455417at2"/>
<dbReference type="EMBL" id="PYHR01000002">
    <property type="protein sequence ID" value="PWD51848.1"/>
    <property type="molecule type" value="Genomic_DNA"/>
</dbReference>
<dbReference type="Proteomes" id="UP000245166">
    <property type="component" value="Unassembled WGS sequence"/>
</dbReference>
<dbReference type="RefSeq" id="WP_109230229.1">
    <property type="nucleotide sequence ID" value="NZ_PYHR01000002.1"/>
</dbReference>
<keyword evidence="7 8" id="KW-0472">Membrane</keyword>
<evidence type="ECO:0000256" key="1">
    <source>
        <dbReference type="ARBA" id="ARBA00004651"/>
    </source>
</evidence>
<organism evidence="9 10">
    <name type="scientific">Serinibacter arcticus</name>
    <dbReference type="NCBI Taxonomy" id="1655435"/>
    <lineage>
        <taxon>Bacteria</taxon>
        <taxon>Bacillati</taxon>
        <taxon>Actinomycetota</taxon>
        <taxon>Actinomycetes</taxon>
        <taxon>Micrococcales</taxon>
        <taxon>Beutenbergiaceae</taxon>
        <taxon>Serinibacter</taxon>
    </lineage>
</organism>
<evidence type="ECO:0000256" key="7">
    <source>
        <dbReference type="ARBA" id="ARBA00023136"/>
    </source>
</evidence>
<evidence type="ECO:0000313" key="10">
    <source>
        <dbReference type="Proteomes" id="UP000245166"/>
    </source>
</evidence>
<feature type="transmembrane region" description="Helical" evidence="8">
    <location>
        <begin position="150"/>
        <end position="171"/>
    </location>
</feature>
<dbReference type="CDD" id="cd06550">
    <property type="entry name" value="TM_ABC_iron-siderophores_like"/>
    <property type="match status" value="1"/>
</dbReference>
<reference evidence="9 10" key="1">
    <citation type="submission" date="2018-03" db="EMBL/GenBank/DDBJ databases">
        <title>Genome assembly of novel Miniimonas species PCH200.</title>
        <authorList>
            <person name="Thakur V."/>
            <person name="Kumar V."/>
            <person name="Singh D."/>
        </authorList>
    </citation>
    <scope>NUCLEOTIDE SEQUENCE [LARGE SCALE GENOMIC DNA]</scope>
    <source>
        <strain evidence="9 10">PCH200</strain>
    </source>
</reference>
<evidence type="ECO:0000256" key="3">
    <source>
        <dbReference type="ARBA" id="ARBA00022448"/>
    </source>
</evidence>
<dbReference type="GO" id="GO:0033214">
    <property type="term" value="P:siderophore-iron import into cell"/>
    <property type="evidence" value="ECO:0007669"/>
    <property type="project" value="TreeGrafter"/>
</dbReference>
<name>A0A2U1ZXY1_9MICO</name>
<dbReference type="PANTHER" id="PTHR30472:SF24">
    <property type="entry name" value="FERRIC ENTEROBACTIN TRANSPORT SYSTEM PERMEASE PROTEIN FEPG"/>
    <property type="match status" value="1"/>
</dbReference>
<dbReference type="Gene3D" id="1.10.3470.10">
    <property type="entry name" value="ABC transporter involved in vitamin B12 uptake, BtuC"/>
    <property type="match status" value="1"/>
</dbReference>
<proteinExistence type="inferred from homology"/>
<evidence type="ECO:0000256" key="6">
    <source>
        <dbReference type="ARBA" id="ARBA00022989"/>
    </source>
</evidence>
<evidence type="ECO:0000256" key="8">
    <source>
        <dbReference type="SAM" id="Phobius"/>
    </source>
</evidence>
<evidence type="ECO:0000256" key="2">
    <source>
        <dbReference type="ARBA" id="ARBA00007935"/>
    </source>
</evidence>
<evidence type="ECO:0000313" key="9">
    <source>
        <dbReference type="EMBL" id="PWD51848.1"/>
    </source>
</evidence>
<feature type="transmembrane region" description="Helical" evidence="8">
    <location>
        <begin position="125"/>
        <end position="143"/>
    </location>
</feature>
<feature type="transmembrane region" description="Helical" evidence="8">
    <location>
        <begin position="225"/>
        <end position="247"/>
    </location>
</feature>
<feature type="transmembrane region" description="Helical" evidence="8">
    <location>
        <begin position="267"/>
        <end position="293"/>
    </location>
</feature>
<dbReference type="InterPro" id="IPR037294">
    <property type="entry name" value="ABC_BtuC-like"/>
</dbReference>
<comment type="caution">
    <text evidence="9">The sequence shown here is derived from an EMBL/GenBank/DDBJ whole genome shotgun (WGS) entry which is preliminary data.</text>
</comment>
<feature type="transmembrane region" description="Helical" evidence="8">
    <location>
        <begin position="41"/>
        <end position="61"/>
    </location>
</feature>
<dbReference type="GO" id="GO:0022857">
    <property type="term" value="F:transmembrane transporter activity"/>
    <property type="evidence" value="ECO:0007669"/>
    <property type="project" value="InterPro"/>
</dbReference>
<keyword evidence="3" id="KW-0813">Transport</keyword>